<dbReference type="InterPro" id="IPR035952">
    <property type="entry name" value="Rhomboid-like_sf"/>
</dbReference>
<evidence type="ECO:0000256" key="5">
    <source>
        <dbReference type="ARBA" id="ARBA00022989"/>
    </source>
</evidence>
<feature type="transmembrane region" description="Helical" evidence="7">
    <location>
        <begin position="360"/>
        <end position="380"/>
    </location>
</feature>
<feature type="transmembrane region" description="Helical" evidence="7">
    <location>
        <begin position="331"/>
        <end position="351"/>
    </location>
</feature>
<keyword evidence="4" id="KW-0378">Hydrolase</keyword>
<gene>
    <name evidence="9" type="ORF">FYC62_13140</name>
</gene>
<name>A0A5C0VN94_9SPHI</name>
<feature type="transmembrane region" description="Helical" evidence="7">
    <location>
        <begin position="278"/>
        <end position="296"/>
    </location>
</feature>
<dbReference type="GO" id="GO:0016020">
    <property type="term" value="C:membrane"/>
    <property type="evidence" value="ECO:0007669"/>
    <property type="project" value="UniProtKB-SubCell"/>
</dbReference>
<keyword evidence="3 7" id="KW-0812">Transmembrane</keyword>
<organism evidence="9 10">
    <name type="scientific">Pedobacter aquae</name>
    <dbReference type="NCBI Taxonomy" id="2605747"/>
    <lineage>
        <taxon>Bacteria</taxon>
        <taxon>Pseudomonadati</taxon>
        <taxon>Bacteroidota</taxon>
        <taxon>Sphingobacteriia</taxon>
        <taxon>Sphingobacteriales</taxon>
        <taxon>Sphingobacteriaceae</taxon>
        <taxon>Pedobacter</taxon>
    </lineage>
</organism>
<sequence length="500" mass="57585">MAWGISPKKTAQVPLHGFGTDKYLAIVFNAFENLNWKVSYADDKGLIAYTPISWESYSEQITVVIENEIAHIKSECVGYQAFLYDYGKNEKNIELLITEIEYCAFHIQTDIEGNIQRFKDSFYQHPGINLSYTPLGAKDKFTHLGTIFIPRKNYQVVPVLIAVNCLVFILQRIIFFAYVFALNQKGVSDVKEKSTAFGKLLYGGIERNLVLNGEYWRLFTACFSHGSVSHIFFNMIFLAYIGSIIEGRVGKWNFLGLYLMTGICASITSIGFRYEEMGVGASGAIMGMFGVFLAYLSTNFFDAKARTAFLISTVLISIITLWPSGEGIDHAAHFGGFISGYIFGIFSYWAYTKAERSKRYFIRMVSYVLILLAVSSWVFFMPKYDLEAYRKSKDKMMVDLNLISSYFYSSDYDTLTKVERIVLLETKMIPVIRKNEIVLKELKNTPLPSEEEKNAKHFFKYYGNKLKIYELLYKEFKTDHPAYRKKMQQLTDEIYEQEEE</sequence>
<protein>
    <submittedName>
        <fullName evidence="9">Rhomboid family intramembrane serine protease</fullName>
    </submittedName>
</protein>
<keyword evidence="6 7" id="KW-0472">Membrane</keyword>
<keyword evidence="10" id="KW-1185">Reference proteome</keyword>
<keyword evidence="5 7" id="KW-1133">Transmembrane helix</keyword>
<evidence type="ECO:0000256" key="1">
    <source>
        <dbReference type="ARBA" id="ARBA00004141"/>
    </source>
</evidence>
<dbReference type="Gene3D" id="1.20.1540.10">
    <property type="entry name" value="Rhomboid-like"/>
    <property type="match status" value="1"/>
</dbReference>
<dbReference type="GO" id="GO:0004252">
    <property type="term" value="F:serine-type endopeptidase activity"/>
    <property type="evidence" value="ECO:0007669"/>
    <property type="project" value="InterPro"/>
</dbReference>
<accession>A0A5C0VN94</accession>
<dbReference type="RefSeq" id="WP_039454118.1">
    <property type="nucleotide sequence ID" value="NZ_CP043329.1"/>
</dbReference>
<dbReference type="EMBL" id="CP043329">
    <property type="protein sequence ID" value="QEK52494.1"/>
    <property type="molecule type" value="Genomic_DNA"/>
</dbReference>
<evidence type="ECO:0000256" key="3">
    <source>
        <dbReference type="ARBA" id="ARBA00022692"/>
    </source>
</evidence>
<feature type="transmembrane region" description="Helical" evidence="7">
    <location>
        <begin position="252"/>
        <end position="272"/>
    </location>
</feature>
<feature type="transmembrane region" description="Helical" evidence="7">
    <location>
        <begin position="308"/>
        <end position="325"/>
    </location>
</feature>
<reference evidence="9 10" key="1">
    <citation type="submission" date="2019-08" db="EMBL/GenBank/DDBJ databases">
        <title>Pedobacter sp. nov., isolated from Han river, South Korea.</title>
        <authorList>
            <person name="Lee D.-H."/>
            <person name="Kim Y.-S."/>
            <person name="Hwang E.-M."/>
            <person name="Le Tran T.C."/>
            <person name="Cha C.-J."/>
        </authorList>
    </citation>
    <scope>NUCLEOTIDE SEQUENCE [LARGE SCALE GENOMIC DNA]</scope>
    <source>
        <strain evidence="9 10">CJ43</strain>
    </source>
</reference>
<dbReference type="PANTHER" id="PTHR43731">
    <property type="entry name" value="RHOMBOID PROTEASE"/>
    <property type="match status" value="1"/>
</dbReference>
<dbReference type="GO" id="GO:0006508">
    <property type="term" value="P:proteolysis"/>
    <property type="evidence" value="ECO:0007669"/>
    <property type="project" value="UniProtKB-KW"/>
</dbReference>
<evidence type="ECO:0000256" key="4">
    <source>
        <dbReference type="ARBA" id="ARBA00022801"/>
    </source>
</evidence>
<evidence type="ECO:0000256" key="7">
    <source>
        <dbReference type="SAM" id="Phobius"/>
    </source>
</evidence>
<dbReference type="Pfam" id="PF01694">
    <property type="entry name" value="Rhomboid"/>
    <property type="match status" value="1"/>
</dbReference>
<feature type="transmembrane region" description="Helical" evidence="7">
    <location>
        <begin position="156"/>
        <end position="181"/>
    </location>
</feature>
<evidence type="ECO:0000313" key="9">
    <source>
        <dbReference type="EMBL" id="QEK52494.1"/>
    </source>
</evidence>
<proteinExistence type="inferred from homology"/>
<evidence type="ECO:0000256" key="2">
    <source>
        <dbReference type="ARBA" id="ARBA00009045"/>
    </source>
</evidence>
<dbReference type="InterPro" id="IPR022764">
    <property type="entry name" value="Peptidase_S54_rhomboid_dom"/>
</dbReference>
<keyword evidence="9" id="KW-0645">Protease</keyword>
<dbReference type="SUPFAM" id="SSF144091">
    <property type="entry name" value="Rhomboid-like"/>
    <property type="match status" value="1"/>
</dbReference>
<feature type="domain" description="Peptidase S54 rhomboid" evidence="8">
    <location>
        <begin position="213"/>
        <end position="346"/>
    </location>
</feature>
<dbReference type="KEGG" id="pej:FYC62_13140"/>
<dbReference type="AlphaFoldDB" id="A0A5C0VN94"/>
<feature type="transmembrane region" description="Helical" evidence="7">
    <location>
        <begin position="218"/>
        <end position="240"/>
    </location>
</feature>
<dbReference type="Proteomes" id="UP000323653">
    <property type="component" value="Chromosome"/>
</dbReference>
<comment type="subcellular location">
    <subcellularLocation>
        <location evidence="1">Membrane</location>
        <topology evidence="1">Multi-pass membrane protein</topology>
    </subcellularLocation>
</comment>
<evidence type="ECO:0000256" key="6">
    <source>
        <dbReference type="ARBA" id="ARBA00023136"/>
    </source>
</evidence>
<dbReference type="PANTHER" id="PTHR43731:SF14">
    <property type="entry name" value="PRESENILIN-ASSOCIATED RHOMBOID-LIKE PROTEIN, MITOCHONDRIAL"/>
    <property type="match status" value="1"/>
</dbReference>
<evidence type="ECO:0000259" key="8">
    <source>
        <dbReference type="Pfam" id="PF01694"/>
    </source>
</evidence>
<comment type="similarity">
    <text evidence="2">Belongs to the peptidase S54 family.</text>
</comment>
<evidence type="ECO:0000313" key="10">
    <source>
        <dbReference type="Proteomes" id="UP000323653"/>
    </source>
</evidence>
<dbReference type="InterPro" id="IPR050925">
    <property type="entry name" value="Rhomboid_protease_S54"/>
</dbReference>